<dbReference type="EMBL" id="MCGR01000003">
    <property type="protein sequence ID" value="ORY90667.1"/>
    <property type="molecule type" value="Genomic_DNA"/>
</dbReference>
<comment type="similarity">
    <text evidence="7">Belongs to the adaptor complexes large subunit family.</text>
</comment>
<dbReference type="InterPro" id="IPR003164">
    <property type="entry name" value="Clathrin_a-adaptin_app_sub_C"/>
</dbReference>
<dbReference type="SUPFAM" id="SSF49348">
    <property type="entry name" value="Clathrin adaptor appendage domain"/>
    <property type="match status" value="1"/>
</dbReference>
<keyword evidence="3 7" id="KW-0254">Endocytosis</keyword>
<feature type="binding site" evidence="8">
    <location>
        <begin position="53"/>
        <end position="57"/>
    </location>
    <ligand>
        <name>a 1,2-diacyl-sn-glycero-3-phospho-(1D-myo-inositol-3,4,5-trisphosphate)</name>
        <dbReference type="ChEBI" id="CHEBI:57836"/>
    </ligand>
</feature>
<dbReference type="Gene3D" id="2.60.40.1230">
    <property type="match status" value="1"/>
</dbReference>
<dbReference type="InterPro" id="IPR050840">
    <property type="entry name" value="Adaptor_Complx_Large_Subunit"/>
</dbReference>
<feature type="binding site" evidence="8">
    <location>
        <begin position="8"/>
        <end position="9"/>
    </location>
    <ligand>
        <name>a 1,2-diacyl-sn-glycero-3-phospho-(1D-myo-inositol-3,4,5-trisphosphate)</name>
        <dbReference type="ChEBI" id="CHEBI:57836"/>
    </ligand>
</feature>
<protein>
    <recommendedName>
        <fullName evidence="7">AP-2 complex subunit alpha</fullName>
    </recommendedName>
</protein>
<keyword evidence="4 7" id="KW-0653">Protein transport</keyword>
<evidence type="ECO:0000256" key="8">
    <source>
        <dbReference type="PIRSR" id="PIRSR037091-1"/>
    </source>
</evidence>
<evidence type="ECO:0000313" key="12">
    <source>
        <dbReference type="Proteomes" id="UP000193467"/>
    </source>
</evidence>
<evidence type="ECO:0000256" key="9">
    <source>
        <dbReference type="SAM" id="MobiDB-lite"/>
    </source>
</evidence>
<dbReference type="Proteomes" id="UP000193467">
    <property type="component" value="Unassembled WGS sequence"/>
</dbReference>
<dbReference type="SUPFAM" id="SSF55711">
    <property type="entry name" value="Subdomain of clathrin and coatomer appendage domain"/>
    <property type="match status" value="1"/>
</dbReference>
<evidence type="ECO:0000256" key="1">
    <source>
        <dbReference type="ARBA" id="ARBA00004277"/>
    </source>
</evidence>
<dbReference type="Gene3D" id="1.25.10.10">
    <property type="entry name" value="Leucine-rich Repeat Variant"/>
    <property type="match status" value="1"/>
</dbReference>
<dbReference type="GO" id="GO:0006886">
    <property type="term" value="P:intracellular protein transport"/>
    <property type="evidence" value="ECO:0007669"/>
    <property type="project" value="UniProtKB-UniRule"/>
</dbReference>
<evidence type="ECO:0000256" key="4">
    <source>
        <dbReference type="ARBA" id="ARBA00022927"/>
    </source>
</evidence>
<sequence length="983" mass="109304">MVGKEEMRGLTQYIADLRACRVRELEEKRINKEMAHIRQKFKEGNLDGRQKKKYISKIIFTSILGYNVDVGHMEAVNLISSPKYSEKQIGYLALTLLMHENSDLVRLVVNSIRKDLDEMSEMNNCLALHAIANIGGAEMAEALAGDVHRLLISPTSRSFVKKKAALTLLRLYRKHPEVIPAAEWALRIVSIMDDHNLGVALAVTSLVMTLAQDNLEAYAVCYQKAVNRLSKIVIEEDYPSDYVYYKVPIPWLQVKLLRLLQYYPPSEDGTLRILLHNVLERILKNSQETPRNAQHNNAQNAVLFEAINLAIHLDTESTVVHAAAHLLGRFISAKETNVRYLGLDTMAHLAARSDSLDAIKVHQPIIIQSLRDKDISVRRRGLDLLYSMCDTTNSKTIVAELLKYMQVADYTLREEMVLKIAILTEKFAVEYEWYVDTILRLMSTAGDHVGEEVWYRIVQIVTNTEELQEYAARKVFDFLGNPSCHENVVKVGAYILGEYGHLIADEPGRSPIEQFSILHSRFNLCSTPTKALLLTTYFKWLNLFPEIQEQLVAVFRKCSHVLDAELQQRACEYLAVSQRPDEDLLQVVVDEMPPYPERESALLSRLLKKTGDTGDKRTWYIGGKEVNQGQDAERYKGFGRRKAKEVDPDSLVDVEPQQQQPTHAPGSAADDLMSSLAGLDLSTPGSAITPNPIVESPISTLSPSLPTAAAATAAPAAAKAVASASTPSARKPSTPLTHGADKWLSRLVYNNEGVLYEDGQLQVGIKSEFHGHLGRIALFFGNKISVALESFTATIDVDDPDAVSVTLPKIPTSHISAMSQIQQLVHVECKGVFSSPPILNISYLAGSLQTITLRLPIFLSKFIEPVQLGSNDFFERWKQIGGPPREQQKIFAIRLGSDGKVESEKHRKVVGGTKFGVLNGIDPNPINIVAAGVLHMSTGGKVGCLLRLEPNTEAKLCRLTIRSTNDRVSEELLSILVGSLAVK</sequence>
<dbReference type="STRING" id="106004.A0A1Y2G179"/>
<dbReference type="Pfam" id="PF02296">
    <property type="entry name" value="Alpha_adaptin_C"/>
    <property type="match status" value="1"/>
</dbReference>
<dbReference type="GO" id="GO:0035615">
    <property type="term" value="F:clathrin adaptor activity"/>
    <property type="evidence" value="ECO:0007669"/>
    <property type="project" value="InterPro"/>
</dbReference>
<comment type="subcellular location">
    <subcellularLocation>
        <location evidence="1">Membrane</location>
        <location evidence="1">Coated pit</location>
        <topology evidence="1">Peripheral membrane protein</topology>
        <orientation evidence="1">Cytoplasmic side</orientation>
    </subcellularLocation>
</comment>
<evidence type="ECO:0000256" key="3">
    <source>
        <dbReference type="ARBA" id="ARBA00022583"/>
    </source>
</evidence>
<dbReference type="InterPro" id="IPR016024">
    <property type="entry name" value="ARM-type_fold"/>
</dbReference>
<name>A0A1Y2G179_9BASI</name>
<dbReference type="PANTHER" id="PTHR22780">
    <property type="entry name" value="ADAPTIN, ALPHA/GAMMA/EPSILON"/>
    <property type="match status" value="1"/>
</dbReference>
<organism evidence="11 12">
    <name type="scientific">Leucosporidium creatinivorum</name>
    <dbReference type="NCBI Taxonomy" id="106004"/>
    <lineage>
        <taxon>Eukaryota</taxon>
        <taxon>Fungi</taxon>
        <taxon>Dikarya</taxon>
        <taxon>Basidiomycota</taxon>
        <taxon>Pucciniomycotina</taxon>
        <taxon>Microbotryomycetes</taxon>
        <taxon>Leucosporidiales</taxon>
        <taxon>Leucosporidium</taxon>
    </lineage>
</organism>
<evidence type="ECO:0000256" key="7">
    <source>
        <dbReference type="PIRNR" id="PIRNR037091"/>
    </source>
</evidence>
<reference evidence="11 12" key="1">
    <citation type="submission" date="2016-07" db="EMBL/GenBank/DDBJ databases">
        <title>Pervasive Adenine N6-methylation of Active Genes in Fungi.</title>
        <authorList>
            <consortium name="DOE Joint Genome Institute"/>
            <person name="Mondo S.J."/>
            <person name="Dannebaum R.O."/>
            <person name="Kuo R.C."/>
            <person name="Labutti K."/>
            <person name="Haridas S."/>
            <person name="Kuo A."/>
            <person name="Salamov A."/>
            <person name="Ahrendt S.R."/>
            <person name="Lipzen A."/>
            <person name="Sullivan W."/>
            <person name="Andreopoulos W.B."/>
            <person name="Clum A."/>
            <person name="Lindquist E."/>
            <person name="Daum C."/>
            <person name="Ramamoorthy G.K."/>
            <person name="Gryganskyi A."/>
            <person name="Culley D."/>
            <person name="Magnuson J.K."/>
            <person name="James T.Y."/>
            <person name="O'Malley M.A."/>
            <person name="Stajich J.E."/>
            <person name="Spatafora J.W."/>
            <person name="Visel A."/>
            <person name="Grigoriev I.V."/>
        </authorList>
    </citation>
    <scope>NUCLEOTIDE SEQUENCE [LARGE SCALE GENOMIC DNA]</scope>
    <source>
        <strain evidence="11 12">62-1032</strain>
    </source>
</reference>
<accession>A0A1Y2G179</accession>
<keyword evidence="5 7" id="KW-0472">Membrane</keyword>
<dbReference type="InterPro" id="IPR017104">
    <property type="entry name" value="AP2_complex_asu"/>
</dbReference>
<dbReference type="GO" id="GO:0030122">
    <property type="term" value="C:AP-2 adaptor complex"/>
    <property type="evidence" value="ECO:0007669"/>
    <property type="project" value="InterPro"/>
</dbReference>
<comment type="function">
    <text evidence="7">Adaptins are components of the adaptor complexes which link clathrin to receptors in coated vesicles. Clathrin-associated protein complexes are believed to interact with the cytoplasmic tails of membrane proteins, leading to their selection and concentration.</text>
</comment>
<dbReference type="InterPro" id="IPR011989">
    <property type="entry name" value="ARM-like"/>
</dbReference>
<dbReference type="InterPro" id="IPR012295">
    <property type="entry name" value="TBP_dom_sf"/>
</dbReference>
<dbReference type="SUPFAM" id="SSF48371">
    <property type="entry name" value="ARM repeat"/>
    <property type="match status" value="1"/>
</dbReference>
<dbReference type="Pfam" id="PF01602">
    <property type="entry name" value="Adaptin_N"/>
    <property type="match status" value="1"/>
</dbReference>
<dbReference type="Pfam" id="PF02883">
    <property type="entry name" value="Alpha_adaptinC2"/>
    <property type="match status" value="1"/>
</dbReference>
<dbReference type="InParanoid" id="A0A1Y2G179"/>
<evidence type="ECO:0000313" key="11">
    <source>
        <dbReference type="EMBL" id="ORY90667.1"/>
    </source>
</evidence>
<feature type="domain" description="Clathrin adaptor alpha/beta/gamma-adaptin appendage Ig-like subdomain" evidence="10">
    <location>
        <begin position="745"/>
        <end position="856"/>
    </location>
</feature>
<evidence type="ECO:0000256" key="2">
    <source>
        <dbReference type="ARBA" id="ARBA00022448"/>
    </source>
</evidence>
<dbReference type="PIRSF" id="PIRSF037091">
    <property type="entry name" value="AP2_complex_alpha"/>
    <property type="match status" value="1"/>
</dbReference>
<dbReference type="FunCoup" id="A0A1Y2G179">
    <property type="interactions" value="385"/>
</dbReference>
<dbReference type="InterPro" id="IPR002553">
    <property type="entry name" value="Clathrin/coatomer_adapt-like_N"/>
</dbReference>
<dbReference type="Gene3D" id="3.30.310.10">
    <property type="entry name" value="TATA-Binding Protein"/>
    <property type="match status" value="1"/>
</dbReference>
<feature type="binding site" evidence="8">
    <location>
        <position position="40"/>
    </location>
    <ligand>
        <name>a 1,2-diacyl-sn-glycero-3-phospho-(1D-myo-inositol-3,4,5-trisphosphate)</name>
        <dbReference type="ChEBI" id="CHEBI:57836"/>
    </ligand>
</feature>
<dbReference type="AlphaFoldDB" id="A0A1Y2G179"/>
<evidence type="ECO:0000256" key="5">
    <source>
        <dbReference type="ARBA" id="ARBA00023136"/>
    </source>
</evidence>
<dbReference type="InterPro" id="IPR009028">
    <property type="entry name" value="Coatomer/calthrin_app_sub_C"/>
</dbReference>
<feature type="region of interest" description="Disordered" evidence="9">
    <location>
        <begin position="639"/>
        <end position="670"/>
    </location>
</feature>
<gene>
    <name evidence="11" type="ORF">BCR35DRAFT_320238</name>
</gene>
<dbReference type="OrthoDB" id="28053at2759"/>
<evidence type="ECO:0000256" key="6">
    <source>
        <dbReference type="ARBA" id="ARBA00023176"/>
    </source>
</evidence>
<keyword evidence="2 7" id="KW-0813">Transport</keyword>
<dbReference type="GO" id="GO:0072583">
    <property type="term" value="P:clathrin-dependent endocytosis"/>
    <property type="evidence" value="ECO:0007669"/>
    <property type="project" value="InterPro"/>
</dbReference>
<dbReference type="SMART" id="SM00809">
    <property type="entry name" value="Alpha_adaptinC2"/>
    <property type="match status" value="1"/>
</dbReference>
<comment type="caution">
    <text evidence="11">The sequence shown here is derived from an EMBL/GenBank/DDBJ whole genome shotgun (WGS) entry which is preliminary data.</text>
</comment>
<dbReference type="InterPro" id="IPR008152">
    <property type="entry name" value="Clathrin_a/b/g-adaptin_app_Ig"/>
</dbReference>
<proteinExistence type="inferred from homology"/>
<dbReference type="InterPro" id="IPR013041">
    <property type="entry name" value="Clathrin_app_Ig-like_sf"/>
</dbReference>
<dbReference type="FunFam" id="1.25.10.10:FF:000020">
    <property type="entry name" value="AP-2 complex subunit alpha"/>
    <property type="match status" value="1"/>
</dbReference>
<keyword evidence="12" id="KW-1185">Reference proteome</keyword>
<evidence type="ECO:0000259" key="10">
    <source>
        <dbReference type="SMART" id="SM00809"/>
    </source>
</evidence>
<keyword evidence="6 7" id="KW-0168">Coated pit</keyword>